<dbReference type="AlphaFoldDB" id="C4A120"/>
<evidence type="ECO:0000259" key="5">
    <source>
        <dbReference type="PROSITE" id="PS50041"/>
    </source>
</evidence>
<dbReference type="Pfam" id="PF00059">
    <property type="entry name" value="Lectin_C"/>
    <property type="match status" value="1"/>
</dbReference>
<sequence length="265" mass="29210">MPTEAEAPMGTVGPSAPIELTGFPNPTGQPEHHPTSTSNMSDTDLFSATCPKDYTEFRGICYRKSEKPGNSFSNAAAACRKDGGTLAMPKDAATDTFLISLHKPEDIYSIEYFWIGLHDQHREGSFEWVDGTPLGEYTSWGQGQPDDHGDGEDCVLFSESNGRTRWSDFPCYYYFLFICQVIPDRTDDDGANEGRSLKNFIRAHRSCMVAVVVILTIMGLTTVILMIKMEISELSVAVAALSNMDIKVKPIVSFEKVGKTLVSVQ</sequence>
<protein>
    <recommendedName>
        <fullName evidence="5">C-type lectin domain-containing protein</fullName>
    </recommendedName>
</protein>
<dbReference type="SMART" id="SM00034">
    <property type="entry name" value="CLECT"/>
    <property type="match status" value="1"/>
</dbReference>
<keyword evidence="4" id="KW-1133">Transmembrane helix</keyword>
<dbReference type="SUPFAM" id="SSF56436">
    <property type="entry name" value="C-type lectin-like"/>
    <property type="match status" value="1"/>
</dbReference>
<dbReference type="PROSITE" id="PS00615">
    <property type="entry name" value="C_TYPE_LECTIN_1"/>
    <property type="match status" value="1"/>
</dbReference>
<dbReference type="GO" id="GO:0030246">
    <property type="term" value="F:carbohydrate binding"/>
    <property type="evidence" value="ECO:0007669"/>
    <property type="project" value="UniProtKB-KW"/>
</dbReference>
<evidence type="ECO:0000256" key="2">
    <source>
        <dbReference type="ARBA" id="ARBA00023157"/>
    </source>
</evidence>
<gene>
    <name evidence="6" type="ORF">BRAFLDRAFT_111946</name>
</gene>
<dbReference type="PROSITE" id="PS50041">
    <property type="entry name" value="C_TYPE_LECTIN_2"/>
    <property type="match status" value="1"/>
</dbReference>
<evidence type="ECO:0000256" key="1">
    <source>
        <dbReference type="ARBA" id="ARBA00022734"/>
    </source>
</evidence>
<feature type="domain" description="C-type lectin" evidence="5">
    <location>
        <begin position="57"/>
        <end position="180"/>
    </location>
</feature>
<dbReference type="STRING" id="7739.C4A120"/>
<name>C4A120_BRAFL</name>
<dbReference type="InParanoid" id="C4A120"/>
<keyword evidence="1" id="KW-0430">Lectin</keyword>
<evidence type="ECO:0000256" key="3">
    <source>
        <dbReference type="SAM" id="MobiDB-lite"/>
    </source>
</evidence>
<accession>C4A120</accession>
<reference evidence="6" key="1">
    <citation type="journal article" date="2008" name="Nature">
        <title>The amphioxus genome and the evolution of the chordate karyotype.</title>
        <authorList>
            <consortium name="US DOE Joint Genome Institute (JGI-PGF)"/>
            <person name="Putnam N.H."/>
            <person name="Butts T."/>
            <person name="Ferrier D.E.K."/>
            <person name="Furlong R.F."/>
            <person name="Hellsten U."/>
            <person name="Kawashima T."/>
            <person name="Robinson-Rechavi M."/>
            <person name="Shoguchi E."/>
            <person name="Terry A."/>
            <person name="Yu J.-K."/>
            <person name="Benito-Gutierrez E.L."/>
            <person name="Dubchak I."/>
            <person name="Garcia-Fernandez J."/>
            <person name="Gibson-Brown J.J."/>
            <person name="Grigoriev I.V."/>
            <person name="Horton A.C."/>
            <person name="de Jong P.J."/>
            <person name="Jurka J."/>
            <person name="Kapitonov V.V."/>
            <person name="Kohara Y."/>
            <person name="Kuroki Y."/>
            <person name="Lindquist E."/>
            <person name="Lucas S."/>
            <person name="Osoegawa K."/>
            <person name="Pennacchio L.A."/>
            <person name="Salamov A.A."/>
            <person name="Satou Y."/>
            <person name="Sauka-Spengler T."/>
            <person name="Schmutz J."/>
            <person name="Shin-I T."/>
            <person name="Toyoda A."/>
            <person name="Bronner-Fraser M."/>
            <person name="Fujiyama A."/>
            <person name="Holland L.Z."/>
            <person name="Holland P.W.H."/>
            <person name="Satoh N."/>
            <person name="Rokhsar D.S."/>
        </authorList>
    </citation>
    <scope>NUCLEOTIDE SEQUENCE [LARGE SCALE GENOMIC DNA]</scope>
    <source>
        <strain evidence="6">S238N-H82</strain>
        <tissue evidence="6">Testes</tissue>
    </source>
</reference>
<keyword evidence="4" id="KW-0472">Membrane</keyword>
<dbReference type="InterPro" id="IPR016187">
    <property type="entry name" value="CTDL_fold"/>
</dbReference>
<organism>
    <name type="scientific">Branchiostoma floridae</name>
    <name type="common">Florida lancelet</name>
    <name type="synonym">Amphioxus</name>
    <dbReference type="NCBI Taxonomy" id="7739"/>
    <lineage>
        <taxon>Eukaryota</taxon>
        <taxon>Metazoa</taxon>
        <taxon>Chordata</taxon>
        <taxon>Cephalochordata</taxon>
        <taxon>Leptocardii</taxon>
        <taxon>Amphioxiformes</taxon>
        <taxon>Branchiostomatidae</taxon>
        <taxon>Branchiostoma</taxon>
    </lineage>
</organism>
<keyword evidence="2" id="KW-1015">Disulfide bond</keyword>
<dbReference type="Gene3D" id="3.10.100.10">
    <property type="entry name" value="Mannose-Binding Protein A, subunit A"/>
    <property type="match status" value="1"/>
</dbReference>
<feature type="region of interest" description="Disordered" evidence="3">
    <location>
        <begin position="1"/>
        <end position="44"/>
    </location>
</feature>
<dbReference type="PANTHER" id="PTHR22799:SF6">
    <property type="entry name" value="C-TYPE LECTIN DOMAIN FAMILY 4 MEMBER M-LIKE"/>
    <property type="match status" value="1"/>
</dbReference>
<dbReference type="InterPro" id="IPR018378">
    <property type="entry name" value="C-type_lectin_CS"/>
</dbReference>
<keyword evidence="4" id="KW-0812">Transmembrane</keyword>
<feature type="compositionally biased region" description="Polar residues" evidence="3">
    <location>
        <begin position="35"/>
        <end position="44"/>
    </location>
</feature>
<dbReference type="InterPro" id="IPR051663">
    <property type="entry name" value="CLec_Tetranectin-domain"/>
</dbReference>
<evidence type="ECO:0000313" key="6">
    <source>
        <dbReference type="EMBL" id="EEN41514.1"/>
    </source>
</evidence>
<dbReference type="InterPro" id="IPR016186">
    <property type="entry name" value="C-type_lectin-like/link_sf"/>
</dbReference>
<dbReference type="InterPro" id="IPR001304">
    <property type="entry name" value="C-type_lectin-like"/>
</dbReference>
<dbReference type="PANTHER" id="PTHR22799">
    <property type="entry name" value="TETRANECTIN-RELATED"/>
    <property type="match status" value="1"/>
</dbReference>
<dbReference type="PRINTS" id="PR01504">
    <property type="entry name" value="PNCREATITSAP"/>
</dbReference>
<dbReference type="EMBL" id="GG666844">
    <property type="protein sequence ID" value="EEN41514.1"/>
    <property type="molecule type" value="Genomic_DNA"/>
</dbReference>
<feature type="transmembrane region" description="Helical" evidence="4">
    <location>
        <begin position="208"/>
        <end position="227"/>
    </location>
</feature>
<dbReference type="eggNOG" id="KOG4297">
    <property type="taxonomic scope" value="Eukaryota"/>
</dbReference>
<proteinExistence type="predicted"/>
<evidence type="ECO:0000256" key="4">
    <source>
        <dbReference type="SAM" id="Phobius"/>
    </source>
</evidence>